<keyword evidence="2 5" id="KW-0812">Transmembrane</keyword>
<dbReference type="InterPro" id="IPR051533">
    <property type="entry name" value="WaaL-like"/>
</dbReference>
<comment type="caution">
    <text evidence="7">The sequence shown here is derived from an EMBL/GenBank/DDBJ whole genome shotgun (WGS) entry which is preliminary data.</text>
</comment>
<feature type="transmembrane region" description="Helical" evidence="5">
    <location>
        <begin position="116"/>
        <end position="135"/>
    </location>
</feature>
<feature type="transmembrane region" description="Helical" evidence="5">
    <location>
        <begin position="498"/>
        <end position="514"/>
    </location>
</feature>
<dbReference type="RefSeq" id="WP_147101110.1">
    <property type="nucleotide sequence ID" value="NZ_VOOS01000004.1"/>
</dbReference>
<name>A0A5C6RRC2_9FLAO</name>
<feature type="transmembrane region" description="Helical" evidence="5">
    <location>
        <begin position="156"/>
        <end position="174"/>
    </location>
</feature>
<evidence type="ECO:0000259" key="6">
    <source>
        <dbReference type="Pfam" id="PF04932"/>
    </source>
</evidence>
<keyword evidence="4 5" id="KW-0472">Membrane</keyword>
<feature type="transmembrane region" description="Helical" evidence="5">
    <location>
        <begin position="477"/>
        <end position="492"/>
    </location>
</feature>
<dbReference type="Pfam" id="PF04932">
    <property type="entry name" value="Wzy_C"/>
    <property type="match status" value="1"/>
</dbReference>
<dbReference type="EMBL" id="VOOS01000004">
    <property type="protein sequence ID" value="TXB64803.1"/>
    <property type="molecule type" value="Genomic_DNA"/>
</dbReference>
<dbReference type="Proteomes" id="UP000321721">
    <property type="component" value="Unassembled WGS sequence"/>
</dbReference>
<dbReference type="OrthoDB" id="1093278at2"/>
<evidence type="ECO:0000313" key="7">
    <source>
        <dbReference type="EMBL" id="TXB64803.1"/>
    </source>
</evidence>
<feature type="transmembrane region" description="Helical" evidence="5">
    <location>
        <begin position="186"/>
        <end position="219"/>
    </location>
</feature>
<feature type="transmembrane region" description="Helical" evidence="5">
    <location>
        <begin position="15"/>
        <end position="46"/>
    </location>
</feature>
<organism evidence="7 8">
    <name type="scientific">Vicingus serpentipes</name>
    <dbReference type="NCBI Taxonomy" id="1926625"/>
    <lineage>
        <taxon>Bacteria</taxon>
        <taxon>Pseudomonadati</taxon>
        <taxon>Bacteroidota</taxon>
        <taxon>Flavobacteriia</taxon>
        <taxon>Flavobacteriales</taxon>
        <taxon>Vicingaceae</taxon>
        <taxon>Vicingus</taxon>
    </lineage>
</organism>
<dbReference type="GO" id="GO:0016874">
    <property type="term" value="F:ligase activity"/>
    <property type="evidence" value="ECO:0007669"/>
    <property type="project" value="UniProtKB-KW"/>
</dbReference>
<keyword evidence="3 5" id="KW-1133">Transmembrane helix</keyword>
<feature type="domain" description="O-antigen ligase-related" evidence="6">
    <location>
        <begin position="366"/>
        <end position="461"/>
    </location>
</feature>
<feature type="transmembrane region" description="Helical" evidence="5">
    <location>
        <begin position="231"/>
        <end position="248"/>
    </location>
</feature>
<keyword evidence="8" id="KW-1185">Reference proteome</keyword>
<reference evidence="7 8" key="1">
    <citation type="submission" date="2019-08" db="EMBL/GenBank/DDBJ databases">
        <title>Genome of Vicingus serpentipes NCIMB 15042.</title>
        <authorList>
            <person name="Bowman J.P."/>
        </authorList>
    </citation>
    <scope>NUCLEOTIDE SEQUENCE [LARGE SCALE GENOMIC DNA]</scope>
    <source>
        <strain evidence="7 8">NCIMB 15042</strain>
    </source>
</reference>
<evidence type="ECO:0000256" key="2">
    <source>
        <dbReference type="ARBA" id="ARBA00022692"/>
    </source>
</evidence>
<evidence type="ECO:0000256" key="1">
    <source>
        <dbReference type="ARBA" id="ARBA00004141"/>
    </source>
</evidence>
<dbReference type="AlphaFoldDB" id="A0A5C6RRC2"/>
<evidence type="ECO:0000256" key="3">
    <source>
        <dbReference type="ARBA" id="ARBA00022989"/>
    </source>
</evidence>
<dbReference type="PANTHER" id="PTHR37422:SF13">
    <property type="entry name" value="LIPOPOLYSACCHARIDE BIOSYNTHESIS PROTEIN PA4999-RELATED"/>
    <property type="match status" value="1"/>
</dbReference>
<evidence type="ECO:0000256" key="4">
    <source>
        <dbReference type="ARBA" id="ARBA00023136"/>
    </source>
</evidence>
<proteinExistence type="predicted"/>
<dbReference type="GO" id="GO:0016020">
    <property type="term" value="C:membrane"/>
    <property type="evidence" value="ECO:0007669"/>
    <property type="project" value="UniProtKB-SubCell"/>
</dbReference>
<feature type="transmembrane region" description="Helical" evidence="5">
    <location>
        <begin position="58"/>
        <end position="79"/>
    </location>
</feature>
<accession>A0A5C6RRC2</accession>
<dbReference type="InterPro" id="IPR007016">
    <property type="entry name" value="O-antigen_ligase-rel_domated"/>
</dbReference>
<evidence type="ECO:0000256" key="5">
    <source>
        <dbReference type="SAM" id="Phobius"/>
    </source>
</evidence>
<evidence type="ECO:0000313" key="8">
    <source>
        <dbReference type="Proteomes" id="UP000321721"/>
    </source>
</evidence>
<feature type="transmembrane region" description="Helical" evidence="5">
    <location>
        <begin position="445"/>
        <end position="465"/>
    </location>
</feature>
<sequence length="520" mass="59622">MLSSFKNPYFNSHNLYLFGAISICVGLSLSKPLLGLGQLLISVAWIVDGNLKNKIKAFFTNPLAIALIAFFGLTLIGLINTSDFGYAFKDIKRKLPLFVIPFVLFSKKFTAKELKLFFIIYIGGVLSSSFWSVFVKLGGLGITIHDYRDLSRFNSHIRFGLEICLAIFGAGYYFFKTPNAKEKIVWLLTIVWLSIFMVFISLFTGIAILFVVTVLMILFFSFKLKLKPLKIALFLSPILILAFGGYKLEKSYSSFYENNKPLKELEKTANGRFYFHDSTATNKENGYYTFRNNCFGEMFWEWEKKSTLPFHGNDLKGQKLKITLTRFLTSKGVYKDSLSVYNLTPKEINAIENGVANYKLVNMSSIDKRLFDIIWEFDNYKNGGDINGHSILMRLEYWKTGLEIFIDNQILGVGSGDIQAAFDKQYELNNSTLKPQFRLRAHNQYITIAATFGVVGIVLFCWFLFYPMVKTKSYQNYLYVAFFLIILVSMLTEDTLDTQIGITFFAFFNTLFVLNHKILD</sequence>
<comment type="subcellular location">
    <subcellularLocation>
        <location evidence="1">Membrane</location>
        <topology evidence="1">Multi-pass membrane protein</topology>
    </subcellularLocation>
</comment>
<protein>
    <submittedName>
        <fullName evidence="7">O-antigen ligase family protein</fullName>
    </submittedName>
</protein>
<gene>
    <name evidence="7" type="ORF">FRY74_10150</name>
</gene>
<keyword evidence="7" id="KW-0436">Ligase</keyword>
<dbReference type="PANTHER" id="PTHR37422">
    <property type="entry name" value="TEICHURONIC ACID BIOSYNTHESIS PROTEIN TUAE"/>
    <property type="match status" value="1"/>
</dbReference>